<reference evidence="5 6" key="1">
    <citation type="journal article" date="2016" name="Nat. Commun.">
        <title>Thousands of microbial genomes shed light on interconnected biogeochemical processes in an aquifer system.</title>
        <authorList>
            <person name="Anantharaman K."/>
            <person name="Brown C.T."/>
            <person name="Hug L.A."/>
            <person name="Sharon I."/>
            <person name="Castelle C.J."/>
            <person name="Probst A.J."/>
            <person name="Thomas B.C."/>
            <person name="Singh A."/>
            <person name="Wilkins M.J."/>
            <person name="Karaoz U."/>
            <person name="Brodie E.L."/>
            <person name="Williams K.H."/>
            <person name="Hubbard S.S."/>
            <person name="Banfield J.F."/>
        </authorList>
    </citation>
    <scope>NUCLEOTIDE SEQUENCE [LARGE SCALE GENOMIC DNA]</scope>
</reference>
<comment type="subcellular location">
    <subcellularLocation>
        <location evidence="1">Cell envelope</location>
    </subcellularLocation>
</comment>
<dbReference type="Gene3D" id="2.40.30.170">
    <property type="match status" value="1"/>
</dbReference>
<name>A0A1G1VAA3_9BACT</name>
<evidence type="ECO:0000313" key="5">
    <source>
        <dbReference type="EMBL" id="OGY12197.1"/>
    </source>
</evidence>
<dbReference type="InterPro" id="IPR058792">
    <property type="entry name" value="Beta-barrel_RND_2"/>
</dbReference>
<evidence type="ECO:0000256" key="3">
    <source>
        <dbReference type="ARBA" id="ARBA00023054"/>
    </source>
</evidence>
<proteinExistence type="inferred from homology"/>
<dbReference type="GO" id="GO:0022857">
    <property type="term" value="F:transmembrane transporter activity"/>
    <property type="evidence" value="ECO:0007669"/>
    <property type="project" value="InterPro"/>
</dbReference>
<evidence type="ECO:0000256" key="2">
    <source>
        <dbReference type="ARBA" id="ARBA00009477"/>
    </source>
</evidence>
<dbReference type="Gene3D" id="2.40.420.20">
    <property type="match status" value="1"/>
</dbReference>
<dbReference type="Proteomes" id="UP000178319">
    <property type="component" value="Unassembled WGS sequence"/>
</dbReference>
<sequence length="332" mass="35362">MAIFGFFALRSSKSEPLQFAQVGRVDIQETVGASGAITGRDSVSLKFLGSGRLSYIGVKVGDSVSRGVVVAGLDARDLSFALQQAENSLRSAQASAEKALDDVKGHSGDETFTQKETRTKAEVVRDSAYDAVIRARIALSQASMTTPVGGIVTQVNGLSGQFISAADIVVSVVDFSEVYFDAEVDEADIAKVAVGQKAEVSLNSYPDRSFPGTVDKIVPQTTTTSSGSTVVDVRIKLDDSSGISKVDGLNGQAEIVVKESKNVLSISREWLREDNKVLIQDGKVIKLVDVSLGVESDASLEVLGGLQENQTVVTNPSAYREPRKGAFSFFRR</sequence>
<dbReference type="InterPro" id="IPR050465">
    <property type="entry name" value="UPF0194_transport"/>
</dbReference>
<dbReference type="STRING" id="1797516.A3D26_01280"/>
<accession>A0A1G1VAA3</accession>
<dbReference type="GO" id="GO:0016020">
    <property type="term" value="C:membrane"/>
    <property type="evidence" value="ECO:0007669"/>
    <property type="project" value="InterPro"/>
</dbReference>
<dbReference type="NCBIfam" id="TIGR01730">
    <property type="entry name" value="RND_mfp"/>
    <property type="match status" value="1"/>
</dbReference>
<dbReference type="SUPFAM" id="SSF111369">
    <property type="entry name" value="HlyD-like secretion proteins"/>
    <property type="match status" value="1"/>
</dbReference>
<dbReference type="Pfam" id="PF25954">
    <property type="entry name" value="Beta-barrel_RND_2"/>
    <property type="match status" value="1"/>
</dbReference>
<dbReference type="InterPro" id="IPR006143">
    <property type="entry name" value="RND_pump_MFP"/>
</dbReference>
<keyword evidence="3" id="KW-0175">Coiled coil</keyword>
<protein>
    <recommendedName>
        <fullName evidence="4">CusB-like beta-barrel domain-containing protein</fullName>
    </recommendedName>
</protein>
<dbReference type="PANTHER" id="PTHR32347">
    <property type="entry name" value="EFFLUX SYSTEM COMPONENT YKNX-RELATED"/>
    <property type="match status" value="1"/>
</dbReference>
<dbReference type="EMBL" id="MHBZ01000005">
    <property type="protein sequence ID" value="OGY12197.1"/>
    <property type="molecule type" value="Genomic_DNA"/>
</dbReference>
<dbReference type="PANTHER" id="PTHR32347:SF27">
    <property type="entry name" value="RND EFFLUX PUMP MEMBRANE FUSION PROTEIN BARREL-SANDWICH DOMAIN-CONTAINING PROTEIN"/>
    <property type="match status" value="1"/>
</dbReference>
<comment type="similarity">
    <text evidence="2">Belongs to the membrane fusion protein (MFP) (TC 8.A.1) family.</text>
</comment>
<gene>
    <name evidence="5" type="ORF">A3D26_01280</name>
</gene>
<evidence type="ECO:0000313" key="6">
    <source>
        <dbReference type="Proteomes" id="UP000178319"/>
    </source>
</evidence>
<dbReference type="GO" id="GO:0030313">
    <property type="term" value="C:cell envelope"/>
    <property type="evidence" value="ECO:0007669"/>
    <property type="project" value="UniProtKB-SubCell"/>
</dbReference>
<evidence type="ECO:0000259" key="4">
    <source>
        <dbReference type="Pfam" id="PF25954"/>
    </source>
</evidence>
<feature type="domain" description="CusB-like beta-barrel" evidence="4">
    <location>
        <begin position="178"/>
        <end position="241"/>
    </location>
</feature>
<evidence type="ECO:0000256" key="1">
    <source>
        <dbReference type="ARBA" id="ARBA00004196"/>
    </source>
</evidence>
<organism evidence="5 6">
    <name type="scientific">Candidatus Blackburnbacteria bacterium RIFCSPHIGHO2_02_FULL_44_20</name>
    <dbReference type="NCBI Taxonomy" id="1797516"/>
    <lineage>
        <taxon>Bacteria</taxon>
        <taxon>Candidatus Blackburniibacteriota</taxon>
    </lineage>
</organism>
<comment type="caution">
    <text evidence="5">The sequence shown here is derived from an EMBL/GenBank/DDBJ whole genome shotgun (WGS) entry which is preliminary data.</text>
</comment>
<dbReference type="AlphaFoldDB" id="A0A1G1VAA3"/>